<comment type="similarity">
    <text evidence="4">Belongs to the bacterial secretin family.</text>
</comment>
<feature type="region of interest" description="Disordered" evidence="6">
    <location>
        <begin position="736"/>
        <end position="755"/>
    </location>
</feature>
<feature type="compositionally biased region" description="Low complexity" evidence="6">
    <location>
        <begin position="394"/>
        <end position="405"/>
    </location>
</feature>
<evidence type="ECO:0000256" key="1">
    <source>
        <dbReference type="ARBA" id="ARBA00004370"/>
    </source>
</evidence>
<organism evidence="10 11">
    <name type="scientific">Brevundimonas staleyi</name>
    <dbReference type="NCBI Taxonomy" id="74326"/>
    <lineage>
        <taxon>Bacteria</taxon>
        <taxon>Pseudomonadati</taxon>
        <taxon>Pseudomonadota</taxon>
        <taxon>Alphaproteobacteria</taxon>
        <taxon>Caulobacterales</taxon>
        <taxon>Caulobacteraceae</taxon>
        <taxon>Brevundimonas</taxon>
    </lineage>
</organism>
<dbReference type="Pfam" id="PF03958">
    <property type="entry name" value="Secretin_N"/>
    <property type="match status" value="2"/>
</dbReference>
<evidence type="ECO:0000256" key="4">
    <source>
        <dbReference type="RuleBase" id="RU004003"/>
    </source>
</evidence>
<feature type="domain" description="NolW-like" evidence="9">
    <location>
        <begin position="344"/>
        <end position="457"/>
    </location>
</feature>
<dbReference type="Proteomes" id="UP001596152">
    <property type="component" value="Unassembled WGS sequence"/>
</dbReference>
<dbReference type="InterPro" id="IPR005644">
    <property type="entry name" value="NolW-like"/>
</dbReference>
<keyword evidence="3" id="KW-0472">Membrane</keyword>
<comment type="subcellular location">
    <subcellularLocation>
        <location evidence="5">Cell outer membrane</location>
    </subcellularLocation>
    <subcellularLocation>
        <location evidence="1">Membrane</location>
    </subcellularLocation>
</comment>
<feature type="domain" description="NolW-like" evidence="9">
    <location>
        <begin position="196"/>
        <end position="257"/>
    </location>
</feature>
<evidence type="ECO:0000256" key="3">
    <source>
        <dbReference type="ARBA" id="ARBA00023136"/>
    </source>
</evidence>
<dbReference type="RefSeq" id="WP_374037455.1">
    <property type="nucleotide sequence ID" value="NZ_CP169082.1"/>
</dbReference>
<keyword evidence="5" id="KW-0813">Transport</keyword>
<evidence type="ECO:0000256" key="6">
    <source>
        <dbReference type="SAM" id="MobiDB-lite"/>
    </source>
</evidence>
<keyword evidence="11" id="KW-1185">Reference proteome</keyword>
<evidence type="ECO:0000259" key="8">
    <source>
        <dbReference type="Pfam" id="PF00263"/>
    </source>
</evidence>
<dbReference type="Pfam" id="PF00263">
    <property type="entry name" value="Secretin"/>
    <property type="match status" value="1"/>
</dbReference>
<reference evidence="11" key="1">
    <citation type="journal article" date="2019" name="Int. J. Syst. Evol. Microbiol.">
        <title>The Global Catalogue of Microorganisms (GCM) 10K type strain sequencing project: providing services to taxonomists for standard genome sequencing and annotation.</title>
        <authorList>
            <consortium name="The Broad Institute Genomics Platform"/>
            <consortium name="The Broad Institute Genome Sequencing Center for Infectious Disease"/>
            <person name="Wu L."/>
            <person name="Ma J."/>
        </authorList>
    </citation>
    <scope>NUCLEOTIDE SEQUENCE [LARGE SCALE GENOMIC DNA]</scope>
    <source>
        <strain evidence="11">JCM 12125</strain>
    </source>
</reference>
<evidence type="ECO:0000313" key="11">
    <source>
        <dbReference type="Proteomes" id="UP001596152"/>
    </source>
</evidence>
<dbReference type="PANTHER" id="PTHR30332:SF25">
    <property type="entry name" value="SECRETIN XPSD"/>
    <property type="match status" value="1"/>
</dbReference>
<feature type="region of interest" description="Disordered" evidence="6">
    <location>
        <begin position="390"/>
        <end position="413"/>
    </location>
</feature>
<feature type="chain" id="PRO_5045456799" evidence="7">
    <location>
        <begin position="25"/>
        <end position="789"/>
    </location>
</feature>
<dbReference type="InterPro" id="IPR038591">
    <property type="entry name" value="NolW-like_sf"/>
</dbReference>
<gene>
    <name evidence="10" type="ORF">ACFPIE_08740</name>
</gene>
<feature type="region of interest" description="Disordered" evidence="6">
    <location>
        <begin position="34"/>
        <end position="81"/>
    </location>
</feature>
<dbReference type="PROSITE" id="PS51257">
    <property type="entry name" value="PROKAR_LIPOPROTEIN"/>
    <property type="match status" value="1"/>
</dbReference>
<dbReference type="InterPro" id="IPR050810">
    <property type="entry name" value="Bact_Secretion_Sys_Channel"/>
</dbReference>
<proteinExistence type="inferred from homology"/>
<dbReference type="InterPro" id="IPR004846">
    <property type="entry name" value="T2SS/T3SS_dom"/>
</dbReference>
<dbReference type="Gene3D" id="3.30.1370.120">
    <property type="match status" value="2"/>
</dbReference>
<comment type="caution">
    <text evidence="10">The sequence shown here is derived from an EMBL/GenBank/DDBJ whole genome shotgun (WGS) entry which is preliminary data.</text>
</comment>
<evidence type="ECO:0000256" key="7">
    <source>
        <dbReference type="SAM" id="SignalP"/>
    </source>
</evidence>
<dbReference type="EMBL" id="JBHSLF010000017">
    <property type="protein sequence ID" value="MFC5343998.1"/>
    <property type="molecule type" value="Genomic_DNA"/>
</dbReference>
<evidence type="ECO:0000259" key="9">
    <source>
        <dbReference type="Pfam" id="PF03958"/>
    </source>
</evidence>
<feature type="domain" description="Type II/III secretion system secretin-like" evidence="8">
    <location>
        <begin position="521"/>
        <end position="686"/>
    </location>
</feature>
<evidence type="ECO:0000313" key="10">
    <source>
        <dbReference type="EMBL" id="MFC5343998.1"/>
    </source>
</evidence>
<protein>
    <submittedName>
        <fullName evidence="10">Secretin N-terminal domain-containing protein</fullName>
    </submittedName>
</protein>
<dbReference type="PRINTS" id="PR00811">
    <property type="entry name" value="BCTERIALGSPD"/>
</dbReference>
<dbReference type="PANTHER" id="PTHR30332">
    <property type="entry name" value="PROBABLE GENERAL SECRETION PATHWAY PROTEIN D"/>
    <property type="match status" value="1"/>
</dbReference>
<dbReference type="InterPro" id="IPR001775">
    <property type="entry name" value="GspD/PilQ"/>
</dbReference>
<accession>A0ABW0FS52</accession>
<evidence type="ECO:0000256" key="5">
    <source>
        <dbReference type="RuleBase" id="RU004004"/>
    </source>
</evidence>
<keyword evidence="2 7" id="KW-0732">Signal</keyword>
<feature type="signal peptide" evidence="7">
    <location>
        <begin position="1"/>
        <end position="24"/>
    </location>
</feature>
<evidence type="ECO:0000256" key="2">
    <source>
        <dbReference type="ARBA" id="ARBA00022729"/>
    </source>
</evidence>
<feature type="compositionally biased region" description="Polar residues" evidence="6">
    <location>
        <begin position="49"/>
        <end position="58"/>
    </location>
</feature>
<sequence>MSDHARSLKLAVCLLPLVLVAGCAATFPTLTTSVSQADPTGIPAEADQETASTDNAPTQGRRDTLRIPSNVGARPEGRPPVTDAQIDALVSDEMVDTTLAPQPMGQFIATVFGGVLQLPYTVSPDVASRQEVIAGGTGGTVSKRTLFRLTQRALAQYGIQVYADGNYITIGSPDAAPGGGQVIRGRDPQPNASRVVQFFTVQSIDISALQPLLADLYPQLSGVRVTPDSASNSLILSGSGRDVAALARALREIDQPRFAGADVLRVEPVFLNAEALSQALNQALSTEGYVVSTQIGITRAITILTFPAANQILVFSENPDLLDRARFWVDTLDQPAALGAQQTTFVYQVRNTDAQSLGQLAMGQAPTTSAIQPPVGVPGGVAQQSNPLAGMTGGAASSTTAAATSQNNRGVGSTSGQFLGGRLITDPTGNRILFTGTASDYAQLRTLLQTLDVPAPQVVIEVMIAEVTLTDGTDIGVELFGRATRGDGVWSGGTEGLNIGGDGLLATFVGPDFRAAINASASNNKVNILQRPQLVTRSGGSARFQVGTDVPILASQRATNTAIGGGGTDVLQNIQYRQTGVILDLKPTVYGDRVDIQISQEISSAGAAPAGIASPTILNRSLTTQISIADGLTGVLGGLVSNNYSKSNVGIPFLKDIPLLGSAFQTNSVDGDRTELLILITPRIIRNDDDMADLANSYSRDMNAAFRTGRGWSYTLTPFSAGPGVRGIGFDLPSAERASERPPFLPRLGPRAGQTDVDTALPVATEPAPVVVVGDAPAPPVVVVTPPQP</sequence>
<name>A0ABW0FS52_9CAUL</name>